<comment type="caution">
    <text evidence="2">The sequence shown here is derived from an EMBL/GenBank/DDBJ whole genome shotgun (WGS) entry which is preliminary data.</text>
</comment>
<evidence type="ECO:0000256" key="1">
    <source>
        <dbReference type="SAM" id="MobiDB-lite"/>
    </source>
</evidence>
<evidence type="ECO:0000313" key="3">
    <source>
        <dbReference type="Proteomes" id="UP001149074"/>
    </source>
</evidence>
<organism evidence="2 3">
    <name type="scientific">Penicillium argentinense</name>
    <dbReference type="NCBI Taxonomy" id="1131581"/>
    <lineage>
        <taxon>Eukaryota</taxon>
        <taxon>Fungi</taxon>
        <taxon>Dikarya</taxon>
        <taxon>Ascomycota</taxon>
        <taxon>Pezizomycotina</taxon>
        <taxon>Eurotiomycetes</taxon>
        <taxon>Eurotiomycetidae</taxon>
        <taxon>Eurotiales</taxon>
        <taxon>Aspergillaceae</taxon>
        <taxon>Penicillium</taxon>
    </lineage>
</organism>
<feature type="region of interest" description="Disordered" evidence="1">
    <location>
        <begin position="171"/>
        <end position="213"/>
    </location>
</feature>
<dbReference type="OrthoDB" id="5294241at2759"/>
<dbReference type="GeneID" id="81356741"/>
<sequence>MVIPIQSRLCDRALTKASVLAPMANYEHAELSFSWGGSSFECSPLSTPSAPPPTPTDSLTDITPRKSSFSSEYGMGAACAFPSWPNRDSLSNADASDAYVNNAYLTDEDLLWMPENKAAEMAIEEPAPKDERTALFCSMDMEQQLKLIRAAAEEDDRARFMAKVEAHARATQAVRQAKMTRVPEPESKRRKRRPVLTPKRRAHSSSAKVVTST</sequence>
<dbReference type="AlphaFoldDB" id="A0A9W9KAR9"/>
<evidence type="ECO:0000313" key="2">
    <source>
        <dbReference type="EMBL" id="KAJ5098267.1"/>
    </source>
</evidence>
<dbReference type="EMBL" id="JAPQKI010000005">
    <property type="protein sequence ID" value="KAJ5098267.1"/>
    <property type="molecule type" value="Genomic_DNA"/>
</dbReference>
<accession>A0A9W9KAR9</accession>
<gene>
    <name evidence="2" type="ORF">N7532_005268</name>
</gene>
<feature type="compositionally biased region" description="Basic residues" evidence="1">
    <location>
        <begin position="188"/>
        <end position="203"/>
    </location>
</feature>
<proteinExistence type="predicted"/>
<name>A0A9W9KAR9_9EURO</name>
<dbReference type="Proteomes" id="UP001149074">
    <property type="component" value="Unassembled WGS sequence"/>
</dbReference>
<reference evidence="2" key="1">
    <citation type="submission" date="2022-11" db="EMBL/GenBank/DDBJ databases">
        <authorList>
            <person name="Petersen C."/>
        </authorList>
    </citation>
    <scope>NUCLEOTIDE SEQUENCE</scope>
    <source>
        <strain evidence="2">IBT 30761</strain>
    </source>
</reference>
<reference evidence="2" key="2">
    <citation type="journal article" date="2023" name="IMA Fungus">
        <title>Comparative genomic study of the Penicillium genus elucidates a diverse pangenome and 15 lateral gene transfer events.</title>
        <authorList>
            <person name="Petersen C."/>
            <person name="Sorensen T."/>
            <person name="Nielsen M.R."/>
            <person name="Sondergaard T.E."/>
            <person name="Sorensen J.L."/>
            <person name="Fitzpatrick D.A."/>
            <person name="Frisvad J.C."/>
            <person name="Nielsen K.L."/>
        </authorList>
    </citation>
    <scope>NUCLEOTIDE SEQUENCE</scope>
    <source>
        <strain evidence="2">IBT 30761</strain>
    </source>
</reference>
<keyword evidence="3" id="KW-1185">Reference proteome</keyword>
<dbReference type="RefSeq" id="XP_056473921.1">
    <property type="nucleotide sequence ID" value="XM_056617762.1"/>
</dbReference>
<feature type="compositionally biased region" description="Polar residues" evidence="1">
    <location>
        <begin position="204"/>
        <end position="213"/>
    </location>
</feature>
<protein>
    <submittedName>
        <fullName evidence="2">Uncharacterized protein</fullName>
    </submittedName>
</protein>